<dbReference type="RefSeq" id="WP_416342064.1">
    <property type="nucleotide sequence ID" value="NZ_JALQCY010000001.1"/>
</dbReference>
<feature type="compositionally biased region" description="Low complexity" evidence="7">
    <location>
        <begin position="29"/>
        <end position="40"/>
    </location>
</feature>
<feature type="signal peptide" evidence="8">
    <location>
        <begin position="1"/>
        <end position="25"/>
    </location>
</feature>
<dbReference type="EMBL" id="JALQCY010000001">
    <property type="protein sequence ID" value="MCK9792183.1"/>
    <property type="molecule type" value="Genomic_DNA"/>
</dbReference>
<dbReference type="Pfam" id="PF13449">
    <property type="entry name" value="Phytase-like"/>
    <property type="match status" value="1"/>
</dbReference>
<dbReference type="CDD" id="cd08602">
    <property type="entry name" value="GDPD_ScGlpQ1_like"/>
    <property type="match status" value="1"/>
</dbReference>
<dbReference type="Pfam" id="PF03009">
    <property type="entry name" value="GDPD"/>
    <property type="match status" value="1"/>
</dbReference>
<reference evidence="10 11" key="1">
    <citation type="submission" date="2022-02" db="EMBL/GenBank/DDBJ databases">
        <title>The car tank lid bacteriome: a reservoir of bacteria with potential in bioremediation of fuel.</title>
        <authorList>
            <person name="Vidal-Verdu A."/>
            <person name="Gomez-Martinez D."/>
            <person name="Latorre-Perez A."/>
            <person name="Pereto J."/>
            <person name="Porcar M."/>
        </authorList>
    </citation>
    <scope>NUCLEOTIDE SEQUENCE [LARGE SCALE GENOMIC DNA]</scope>
    <source>
        <strain evidence="10 11">4D.3</strain>
    </source>
</reference>
<gene>
    <name evidence="10" type="ORF">M1843_00295</name>
</gene>
<keyword evidence="4" id="KW-0319">Glycerol metabolism</keyword>
<evidence type="ECO:0000313" key="11">
    <source>
        <dbReference type="Proteomes" id="UP001651050"/>
    </source>
</evidence>
<dbReference type="InterPro" id="IPR030395">
    <property type="entry name" value="GP_PDE_dom"/>
</dbReference>
<evidence type="ECO:0000256" key="3">
    <source>
        <dbReference type="ARBA" id="ARBA00022729"/>
    </source>
</evidence>
<comment type="similarity">
    <text evidence="1">Belongs to the glycerophosphoryl diester phosphodiesterase family.</text>
</comment>
<evidence type="ECO:0000256" key="7">
    <source>
        <dbReference type="SAM" id="MobiDB-lite"/>
    </source>
</evidence>
<comment type="caution">
    <text evidence="10">The sequence shown here is derived from an EMBL/GenBank/DDBJ whole genome shotgun (WGS) entry which is preliminary data.</text>
</comment>
<keyword evidence="11" id="KW-1185">Reference proteome</keyword>
<protein>
    <recommendedName>
        <fullName evidence="2">glycerophosphodiester phosphodiesterase</fullName>
        <ecNumber evidence="2">3.1.4.46</ecNumber>
    </recommendedName>
</protein>
<dbReference type="InterPro" id="IPR027372">
    <property type="entry name" value="Phytase-like_dom"/>
</dbReference>
<feature type="chain" id="PRO_5046269984" description="glycerophosphodiester phosphodiesterase" evidence="8">
    <location>
        <begin position="26"/>
        <end position="770"/>
    </location>
</feature>
<dbReference type="EC" id="3.1.4.46" evidence="2"/>
<keyword evidence="3 8" id="KW-0732">Signal</keyword>
<evidence type="ECO:0000256" key="1">
    <source>
        <dbReference type="ARBA" id="ARBA00007277"/>
    </source>
</evidence>
<evidence type="ECO:0000256" key="8">
    <source>
        <dbReference type="SAM" id="SignalP"/>
    </source>
</evidence>
<comment type="catalytic activity">
    <reaction evidence="6">
        <text>a sn-glycero-3-phosphodiester + H2O = an alcohol + sn-glycerol 3-phosphate + H(+)</text>
        <dbReference type="Rhea" id="RHEA:12969"/>
        <dbReference type="ChEBI" id="CHEBI:15377"/>
        <dbReference type="ChEBI" id="CHEBI:15378"/>
        <dbReference type="ChEBI" id="CHEBI:30879"/>
        <dbReference type="ChEBI" id="CHEBI:57597"/>
        <dbReference type="ChEBI" id="CHEBI:83408"/>
        <dbReference type="EC" id="3.1.4.46"/>
    </reaction>
</comment>
<dbReference type="PANTHER" id="PTHR43620:SF7">
    <property type="entry name" value="GLYCEROPHOSPHODIESTER PHOSPHODIESTERASE GDPD5-RELATED"/>
    <property type="match status" value="1"/>
</dbReference>
<feature type="region of interest" description="Disordered" evidence="7">
    <location>
        <begin position="29"/>
        <end position="58"/>
    </location>
</feature>
<dbReference type="Gene3D" id="3.20.20.190">
    <property type="entry name" value="Phosphatidylinositol (PI) phosphodiesterase"/>
    <property type="match status" value="1"/>
</dbReference>
<dbReference type="PANTHER" id="PTHR43620">
    <property type="entry name" value="GLYCEROPHOSPHORYL DIESTER PHOSPHODIESTERASE"/>
    <property type="match status" value="1"/>
</dbReference>
<dbReference type="SUPFAM" id="SSF51695">
    <property type="entry name" value="PLC-like phosphodiesterases"/>
    <property type="match status" value="1"/>
</dbReference>
<proteinExistence type="inferred from homology"/>
<dbReference type="PROSITE" id="PS51704">
    <property type="entry name" value="GP_PDE"/>
    <property type="match status" value="1"/>
</dbReference>
<dbReference type="InterPro" id="IPR017946">
    <property type="entry name" value="PLC-like_Pdiesterase_TIM-brl"/>
</dbReference>
<feature type="domain" description="GP-PDE" evidence="9">
    <location>
        <begin position="441"/>
        <end position="766"/>
    </location>
</feature>
<name>A0ABT0IY73_9MICO</name>
<accession>A0ABT0IY73</accession>
<evidence type="ECO:0000256" key="4">
    <source>
        <dbReference type="ARBA" id="ARBA00022798"/>
    </source>
</evidence>
<evidence type="ECO:0000256" key="2">
    <source>
        <dbReference type="ARBA" id="ARBA00012247"/>
    </source>
</evidence>
<dbReference type="Proteomes" id="UP001651050">
    <property type="component" value="Unassembled WGS sequence"/>
</dbReference>
<evidence type="ECO:0000256" key="5">
    <source>
        <dbReference type="ARBA" id="ARBA00022801"/>
    </source>
</evidence>
<keyword evidence="5" id="KW-0378">Hydrolase</keyword>
<evidence type="ECO:0000313" key="10">
    <source>
        <dbReference type="EMBL" id="MCK9792183.1"/>
    </source>
</evidence>
<sequence length="770" mass="82409">MRRSPIFRALAAGAAAAVGLTTAGAAAVASGHPAGPAAGHETGHRDGGRGGDGRPGAVTTHLVPTLEGRATLSADFLADGPPSGARASVANGRQGPWDGQVVPGFSAMVDNGDGTFWAQPDNGFGSQGNSADFLLRSYLVKPDWDTGGKRAGSGEIEVLDHISYNDANEVLDFDIVNGGTDERLLTGADFDVESVVRAADGTLWVGEEFGPFLLHFDADGTLLEKPFPLPGGLRSPQNPYLGDGEEPTVRASRGFEAMAGVRGGRYLYPVLEGALVGDADQRRRVIHEFDTRRGQYTGRTWDYQTDQEANVLGDAFAVGKDSFWVVERDDLEGPASVTKRVYEIDLSETDDDGNVRKELVLDALGIDNPRGIDAGEGYGLGETYALPVQSFETVLRLRDGRVLLGNDNNYPGNAARNPGTPDDTEMVVVDLEKTRTRDDGVTLVGHRGASGDRPEHTLAAYEQAILQCADVIEPDVVPTKDGVLVARHENEIGGTTDVAEHPEFADRRTTKTVDGRAVTGWFTEDFTLAELRTLRAVERLPEVRPDNTAFDGLYQVPTLDEVLDLARHSETCDGEPVGVAPETKHPTYFDSIGLPLSEPLVAELAANDLDSRRAPVVVQSFETTNLRELDRLTDVRLALNVSPSGAPYDLVAAGDPRTYADLVTPRGLRDLARYADIASLEKNVVVPRTGDGTLGEPTSVVRDAHRAGLEVYSWTFRAENQFLPAEHRSSTDPAAHGDLAGELHAFLDAGVDGVFSDHPGLAAAAIADRR</sequence>
<feature type="compositionally biased region" description="Basic and acidic residues" evidence="7">
    <location>
        <begin position="41"/>
        <end position="52"/>
    </location>
</feature>
<evidence type="ECO:0000259" key="9">
    <source>
        <dbReference type="PROSITE" id="PS51704"/>
    </source>
</evidence>
<organism evidence="10 11">
    <name type="scientific">Isoptericola peretonis</name>
    <dbReference type="NCBI Taxonomy" id="2918523"/>
    <lineage>
        <taxon>Bacteria</taxon>
        <taxon>Bacillati</taxon>
        <taxon>Actinomycetota</taxon>
        <taxon>Actinomycetes</taxon>
        <taxon>Micrococcales</taxon>
        <taxon>Promicromonosporaceae</taxon>
        <taxon>Isoptericola</taxon>
    </lineage>
</organism>
<evidence type="ECO:0000256" key="6">
    <source>
        <dbReference type="ARBA" id="ARBA00047512"/>
    </source>
</evidence>